<evidence type="ECO:0000313" key="2">
    <source>
        <dbReference type="EMBL" id="PIS42851.1"/>
    </source>
</evidence>
<reference evidence="2 3" key="1">
    <citation type="submission" date="2017-09" db="EMBL/GenBank/DDBJ databases">
        <title>Depth-based differentiation of microbial function through sediment-hosted aquifers and enrichment of novel symbionts in the deep terrestrial subsurface.</title>
        <authorList>
            <person name="Probst A.J."/>
            <person name="Ladd B."/>
            <person name="Jarett J.K."/>
            <person name="Geller-Mcgrath D.E."/>
            <person name="Sieber C.M."/>
            <person name="Emerson J.B."/>
            <person name="Anantharaman K."/>
            <person name="Thomas B.C."/>
            <person name="Malmstrom R."/>
            <person name="Stieglmeier M."/>
            <person name="Klingl A."/>
            <person name="Woyke T."/>
            <person name="Ryan C.M."/>
            <person name="Banfield J.F."/>
        </authorList>
    </citation>
    <scope>NUCLEOTIDE SEQUENCE [LARGE SCALE GENOMIC DNA]</scope>
    <source>
        <strain evidence="2">CG08_land_8_20_14_0_20_40_16</strain>
    </source>
</reference>
<keyword evidence="1" id="KW-0472">Membrane</keyword>
<sequence>MDSLNNPQNYQSDTGMNKGRSNNRFFKYLPYLLIVIVLIIGGAAVWKIYGNPSNFSDKNSDGEQKNLNTQDSSKEKTNDNIAEIINLAISEKSQSSCDSISIEWQKERCYANVANVLQDDSLCEDLSESFIKNMCYFNIAQSSKDLIVCDSVTDEGIKAQCYVNIAIAKENLNICNDIPEGFEKNDCYTGIAKLTKNEELCEDIEPNRACFFGVALAKQDANLCENIKGEKWQQLCYKGVAAVSVNAEMCGQLSDSDLKDNCYTSIAKAQNNVDLCKNIKLEKNKCYQAVAVAQENISICNNIPEGIERDNCYTEVAFASQNSSLCEQIPSASEKNMCFTRLGVSEETVAGSVDENEIQNEINGCMEFGEDEMWYCLGDIITRVAAAASETKNPELCKILGDEYMITLCEQEQANKEMVGIVENKGDLSECDDVEDPANKEMCISLIATGQENDSICQELSSMKNNCIENIAIKTNNLDLCSSVQCSRLIIAENNIPSLCASDNFEECGEPTDSTACIGQAFCFDCVLINNMQIEVCDRIDNQILREACINTADRCFTYGCDDEFCM</sequence>
<accession>A0A2H0YWH7</accession>
<name>A0A2H0YWH7_9BACT</name>
<protein>
    <submittedName>
        <fullName evidence="2">Uncharacterized protein</fullName>
    </submittedName>
</protein>
<dbReference type="Proteomes" id="UP000231542">
    <property type="component" value="Unassembled WGS sequence"/>
</dbReference>
<keyword evidence="1" id="KW-1133">Transmembrane helix</keyword>
<organism evidence="2 3">
    <name type="scientific">Candidatus Kerfeldbacteria bacterium CG08_land_8_20_14_0_20_40_16</name>
    <dbReference type="NCBI Taxonomy" id="2014244"/>
    <lineage>
        <taxon>Bacteria</taxon>
        <taxon>Candidatus Kerfeldiibacteriota</taxon>
    </lineage>
</organism>
<feature type="transmembrane region" description="Helical" evidence="1">
    <location>
        <begin position="28"/>
        <end position="49"/>
    </location>
</feature>
<keyword evidence="1" id="KW-0812">Transmembrane</keyword>
<comment type="caution">
    <text evidence="2">The sequence shown here is derived from an EMBL/GenBank/DDBJ whole genome shotgun (WGS) entry which is preliminary data.</text>
</comment>
<evidence type="ECO:0000313" key="3">
    <source>
        <dbReference type="Proteomes" id="UP000231542"/>
    </source>
</evidence>
<gene>
    <name evidence="2" type="ORF">COT24_01355</name>
</gene>
<dbReference type="EMBL" id="PEXU01000015">
    <property type="protein sequence ID" value="PIS42851.1"/>
    <property type="molecule type" value="Genomic_DNA"/>
</dbReference>
<evidence type="ECO:0000256" key="1">
    <source>
        <dbReference type="SAM" id="Phobius"/>
    </source>
</evidence>
<proteinExistence type="predicted"/>
<dbReference type="AlphaFoldDB" id="A0A2H0YWH7"/>